<dbReference type="Pfam" id="PF06320">
    <property type="entry name" value="GCN5L1"/>
    <property type="match status" value="1"/>
</dbReference>
<evidence type="ECO:0000256" key="2">
    <source>
        <dbReference type="ARBA" id="ARBA00019577"/>
    </source>
</evidence>
<dbReference type="EMBL" id="JAHQIW010003040">
    <property type="protein sequence ID" value="KAJ1357102.1"/>
    <property type="molecule type" value="Genomic_DNA"/>
</dbReference>
<keyword evidence="4" id="KW-1185">Reference proteome</keyword>
<gene>
    <name evidence="3" type="ORF">KIN20_015151</name>
</gene>
<evidence type="ECO:0000313" key="4">
    <source>
        <dbReference type="Proteomes" id="UP001196413"/>
    </source>
</evidence>
<dbReference type="GO" id="GO:0031083">
    <property type="term" value="C:BLOC-1 complex"/>
    <property type="evidence" value="ECO:0007669"/>
    <property type="project" value="InterPro"/>
</dbReference>
<dbReference type="GO" id="GO:0016197">
    <property type="term" value="P:endosomal transport"/>
    <property type="evidence" value="ECO:0007669"/>
    <property type="project" value="TreeGrafter"/>
</dbReference>
<sequence length="219" mass="24896">MRSNYERFHLKWDRTGNLSFCVVVALMEVSLNYGRSGMVGALEKKLSISKFFHGAVDRSLEGFLGRRSFTKQEKLCRPVRNGNEMSLSAMLKEHQQRQVLRKEEQEKLKNEAIVAAHNLSSAVVDHLNMRVSQAYGNQKRLDVEAKRFENNAAALCKQSEQWLVIAESLNHALKEIGDVENWAKAIQNDMTVISTTLQRLYQETNRTSSANSGVSEPPR</sequence>
<name>A0AAD5QNT1_PARTN</name>
<comment type="caution">
    <text evidence="3">The sequence shown here is derived from an EMBL/GenBank/DDBJ whole genome shotgun (WGS) entry which is preliminary data.</text>
</comment>
<dbReference type="AlphaFoldDB" id="A0AAD5QNT1"/>
<proteinExistence type="inferred from homology"/>
<dbReference type="Proteomes" id="UP001196413">
    <property type="component" value="Unassembled WGS sequence"/>
</dbReference>
<dbReference type="InterPro" id="IPR009395">
    <property type="entry name" value="BLOC1S1"/>
</dbReference>
<organism evidence="3 4">
    <name type="scientific">Parelaphostrongylus tenuis</name>
    <name type="common">Meningeal worm</name>
    <dbReference type="NCBI Taxonomy" id="148309"/>
    <lineage>
        <taxon>Eukaryota</taxon>
        <taxon>Metazoa</taxon>
        <taxon>Ecdysozoa</taxon>
        <taxon>Nematoda</taxon>
        <taxon>Chromadorea</taxon>
        <taxon>Rhabditida</taxon>
        <taxon>Rhabditina</taxon>
        <taxon>Rhabditomorpha</taxon>
        <taxon>Strongyloidea</taxon>
        <taxon>Metastrongylidae</taxon>
        <taxon>Parelaphostrongylus</taxon>
    </lineage>
</organism>
<dbReference type="PANTHER" id="PTHR13073">
    <property type="entry name" value="BLOC-1 COMPLEX SUBUNIT 1"/>
    <property type="match status" value="1"/>
</dbReference>
<evidence type="ECO:0000313" key="3">
    <source>
        <dbReference type="EMBL" id="KAJ1357102.1"/>
    </source>
</evidence>
<reference evidence="3" key="1">
    <citation type="submission" date="2021-06" db="EMBL/GenBank/DDBJ databases">
        <title>Parelaphostrongylus tenuis whole genome reference sequence.</title>
        <authorList>
            <person name="Garwood T.J."/>
            <person name="Larsen P.A."/>
            <person name="Fountain-Jones N.M."/>
            <person name="Garbe J.R."/>
            <person name="Macchietto M.G."/>
            <person name="Kania S.A."/>
            <person name="Gerhold R.W."/>
            <person name="Richards J.E."/>
            <person name="Wolf T.M."/>
        </authorList>
    </citation>
    <scope>NUCLEOTIDE SEQUENCE</scope>
    <source>
        <strain evidence="3">MNPRO001-30</strain>
        <tissue evidence="3">Meninges</tissue>
    </source>
</reference>
<comment type="similarity">
    <text evidence="1">Belongs to the BLOC1S1 family.</text>
</comment>
<evidence type="ECO:0000256" key="1">
    <source>
        <dbReference type="ARBA" id="ARBA00007133"/>
    </source>
</evidence>
<dbReference type="PANTHER" id="PTHR13073:SF0">
    <property type="entry name" value="BIOGENESIS OF LYSOSOME-RELATED ORGANELLES COMPLEX 1 SUBUNIT 1"/>
    <property type="match status" value="1"/>
</dbReference>
<accession>A0AAD5QNT1</accession>
<protein>
    <recommendedName>
        <fullName evidence="2">Biogenesis of lysosome-related organelles complex 1 subunit 1</fullName>
    </recommendedName>
</protein>